<evidence type="ECO:0000256" key="9">
    <source>
        <dbReference type="PROSITE-ProRule" id="PRU10141"/>
    </source>
</evidence>
<evidence type="ECO:0000256" key="2">
    <source>
        <dbReference type="ARBA" id="ARBA00022527"/>
    </source>
</evidence>
<feature type="non-terminal residue" evidence="13">
    <location>
        <position position="375"/>
    </location>
</feature>
<evidence type="ECO:0000256" key="8">
    <source>
        <dbReference type="ARBA" id="ARBA00048679"/>
    </source>
</evidence>
<proteinExistence type="inferred from homology"/>
<dbReference type="GeneID" id="30197788"/>
<dbReference type="Gene3D" id="3.30.200.20">
    <property type="entry name" value="Phosphorylase Kinase, domain 1"/>
    <property type="match status" value="1"/>
</dbReference>
<feature type="binding site" evidence="9">
    <location>
        <position position="36"/>
    </location>
    <ligand>
        <name>ATP</name>
        <dbReference type="ChEBI" id="CHEBI:30616"/>
    </ligand>
</feature>
<comment type="catalytic activity">
    <reaction evidence="8">
        <text>L-seryl-[protein] + ATP = O-phospho-L-seryl-[protein] + ADP + H(+)</text>
        <dbReference type="Rhea" id="RHEA:17989"/>
        <dbReference type="Rhea" id="RHEA-COMP:9863"/>
        <dbReference type="Rhea" id="RHEA-COMP:11604"/>
        <dbReference type="ChEBI" id="CHEBI:15378"/>
        <dbReference type="ChEBI" id="CHEBI:29999"/>
        <dbReference type="ChEBI" id="CHEBI:30616"/>
        <dbReference type="ChEBI" id="CHEBI:83421"/>
        <dbReference type="ChEBI" id="CHEBI:456216"/>
        <dbReference type="EC" id="2.7.11.1"/>
    </reaction>
</comment>
<dbReference type="GO" id="GO:0004674">
    <property type="term" value="F:protein serine/threonine kinase activity"/>
    <property type="evidence" value="ECO:0007669"/>
    <property type="project" value="UniProtKB-KW"/>
</dbReference>
<dbReference type="GO" id="GO:0005524">
    <property type="term" value="F:ATP binding"/>
    <property type="evidence" value="ECO:0007669"/>
    <property type="project" value="UniProtKB-UniRule"/>
</dbReference>
<dbReference type="InterPro" id="IPR051131">
    <property type="entry name" value="NEK_Ser/Thr_kinase_NIMA"/>
</dbReference>
<feature type="domain" description="Protein kinase" evidence="12">
    <location>
        <begin position="7"/>
        <end position="287"/>
    </location>
</feature>
<evidence type="ECO:0000313" key="14">
    <source>
        <dbReference type="Proteomes" id="UP000094112"/>
    </source>
</evidence>
<dbReference type="EMBL" id="KV454209">
    <property type="protein sequence ID" value="ODQ60718.1"/>
    <property type="molecule type" value="Genomic_DNA"/>
</dbReference>
<keyword evidence="11" id="KW-0175">Coiled coil</keyword>
<protein>
    <recommendedName>
        <fullName evidence="1">non-specific serine/threonine protein kinase</fullName>
        <ecNumber evidence="1">2.7.11.1</ecNumber>
    </recommendedName>
</protein>
<evidence type="ECO:0000256" key="11">
    <source>
        <dbReference type="SAM" id="Coils"/>
    </source>
</evidence>
<dbReference type="InterPro" id="IPR008271">
    <property type="entry name" value="Ser/Thr_kinase_AS"/>
</dbReference>
<dbReference type="InterPro" id="IPR011009">
    <property type="entry name" value="Kinase-like_dom_sf"/>
</dbReference>
<dbReference type="SUPFAM" id="SSF56112">
    <property type="entry name" value="Protein kinase-like (PK-like)"/>
    <property type="match status" value="1"/>
</dbReference>
<dbReference type="RefSeq" id="XP_019039925.1">
    <property type="nucleotide sequence ID" value="XM_019180542.1"/>
</dbReference>
<name>A0A1E3P5W5_WICAA</name>
<evidence type="ECO:0000256" key="3">
    <source>
        <dbReference type="ARBA" id="ARBA00022679"/>
    </source>
</evidence>
<dbReference type="EC" id="2.7.11.1" evidence="1"/>
<keyword evidence="14" id="KW-1185">Reference proteome</keyword>
<keyword evidence="6 9" id="KW-0067">ATP-binding</keyword>
<comment type="catalytic activity">
    <reaction evidence="7">
        <text>L-threonyl-[protein] + ATP = O-phospho-L-threonyl-[protein] + ADP + H(+)</text>
        <dbReference type="Rhea" id="RHEA:46608"/>
        <dbReference type="Rhea" id="RHEA-COMP:11060"/>
        <dbReference type="Rhea" id="RHEA-COMP:11605"/>
        <dbReference type="ChEBI" id="CHEBI:15378"/>
        <dbReference type="ChEBI" id="CHEBI:30013"/>
        <dbReference type="ChEBI" id="CHEBI:30616"/>
        <dbReference type="ChEBI" id="CHEBI:61977"/>
        <dbReference type="ChEBI" id="CHEBI:456216"/>
        <dbReference type="EC" id="2.7.11.1"/>
    </reaction>
</comment>
<dbReference type="PROSITE" id="PS50011">
    <property type="entry name" value="PROTEIN_KINASE_DOM"/>
    <property type="match status" value="1"/>
</dbReference>
<feature type="non-terminal residue" evidence="13">
    <location>
        <position position="1"/>
    </location>
</feature>
<keyword evidence="4 9" id="KW-0547">Nucleotide-binding</keyword>
<evidence type="ECO:0000256" key="7">
    <source>
        <dbReference type="ARBA" id="ARBA00047899"/>
    </source>
</evidence>
<keyword evidence="2 10" id="KW-0723">Serine/threonine-protein kinase</keyword>
<organism evidence="13 14">
    <name type="scientific">Wickerhamomyces anomalus (strain ATCC 58044 / CBS 1984 / NCYC 433 / NRRL Y-366-8)</name>
    <name type="common">Yeast</name>
    <name type="synonym">Hansenula anomala</name>
    <dbReference type="NCBI Taxonomy" id="683960"/>
    <lineage>
        <taxon>Eukaryota</taxon>
        <taxon>Fungi</taxon>
        <taxon>Dikarya</taxon>
        <taxon>Ascomycota</taxon>
        <taxon>Saccharomycotina</taxon>
        <taxon>Saccharomycetes</taxon>
        <taxon>Phaffomycetales</taxon>
        <taxon>Wickerhamomycetaceae</taxon>
        <taxon>Wickerhamomyces</taxon>
    </lineage>
</organism>
<sequence length="375" mass="44233">PNIQEEYEVLELIGRGSFGCVRKVRRVRDGRLLVRKEIPYGHMNPKERTQLISEFRILSELNHPNIVQYVHHAHIPEQHMLYLYMEYCDGGDLSFIIKNYRNSNEYLPEGIIWNIFTQILMALYRCHYGVNSPLVTNIYEEMECPIITDNTRVVIHRDIKPDNIFLSDGKFKLGDFGLAKSLEHEIEFATTCVGTPYYMSPEILLDKPYTPLCDIWSLGCVIYELCALHPPFQAKTHLQLQKKIQDGVYPDIPEHYSASLRRIISYCIQTDLNQRAPTFELLQHLNFKIQMKDLQLNNYELNLKKFEEELMMKENELIKAKQSLNEELDYQRKLIEQEVEEIRINYQNEFHYVVDKEVKARLKQMQSGVSTPRPK</sequence>
<keyword evidence="3" id="KW-0808">Transferase</keyword>
<evidence type="ECO:0000313" key="13">
    <source>
        <dbReference type="EMBL" id="ODQ60718.1"/>
    </source>
</evidence>
<dbReference type="AlphaFoldDB" id="A0A1E3P5W5"/>
<evidence type="ECO:0000256" key="5">
    <source>
        <dbReference type="ARBA" id="ARBA00022777"/>
    </source>
</evidence>
<keyword evidence="5" id="KW-0418">Kinase</keyword>
<dbReference type="Proteomes" id="UP000094112">
    <property type="component" value="Unassembled WGS sequence"/>
</dbReference>
<dbReference type="Pfam" id="PF00069">
    <property type="entry name" value="Pkinase"/>
    <property type="match status" value="1"/>
</dbReference>
<evidence type="ECO:0000256" key="1">
    <source>
        <dbReference type="ARBA" id="ARBA00012513"/>
    </source>
</evidence>
<dbReference type="OrthoDB" id="10250725at2759"/>
<dbReference type="PANTHER" id="PTHR44899">
    <property type="entry name" value="CAMK FAMILY PROTEIN KINASE"/>
    <property type="match status" value="1"/>
</dbReference>
<dbReference type="CDD" id="cd08217">
    <property type="entry name" value="STKc_Nek2"/>
    <property type="match status" value="1"/>
</dbReference>
<gene>
    <name evidence="13" type="ORF">WICANDRAFT_12734</name>
</gene>
<accession>A0A1E3P5W5</accession>
<dbReference type="Gene3D" id="1.10.510.10">
    <property type="entry name" value="Transferase(Phosphotransferase) domain 1"/>
    <property type="match status" value="1"/>
</dbReference>
<evidence type="ECO:0000256" key="10">
    <source>
        <dbReference type="RuleBase" id="RU000304"/>
    </source>
</evidence>
<dbReference type="PROSITE" id="PS00107">
    <property type="entry name" value="PROTEIN_KINASE_ATP"/>
    <property type="match status" value="1"/>
</dbReference>
<dbReference type="SMART" id="SM00220">
    <property type="entry name" value="S_TKc"/>
    <property type="match status" value="1"/>
</dbReference>
<evidence type="ECO:0000259" key="12">
    <source>
        <dbReference type="PROSITE" id="PS50011"/>
    </source>
</evidence>
<comment type="similarity">
    <text evidence="10">Belongs to the protein kinase superfamily.</text>
</comment>
<reference evidence="13 14" key="1">
    <citation type="journal article" date="2016" name="Proc. Natl. Acad. Sci. U.S.A.">
        <title>Comparative genomics of biotechnologically important yeasts.</title>
        <authorList>
            <person name="Riley R."/>
            <person name="Haridas S."/>
            <person name="Wolfe K.H."/>
            <person name="Lopes M.R."/>
            <person name="Hittinger C.T."/>
            <person name="Goeker M."/>
            <person name="Salamov A.A."/>
            <person name="Wisecaver J.H."/>
            <person name="Long T.M."/>
            <person name="Calvey C.H."/>
            <person name="Aerts A.L."/>
            <person name="Barry K.W."/>
            <person name="Choi C."/>
            <person name="Clum A."/>
            <person name="Coughlan A.Y."/>
            <person name="Deshpande S."/>
            <person name="Douglass A.P."/>
            <person name="Hanson S.J."/>
            <person name="Klenk H.-P."/>
            <person name="LaButti K.M."/>
            <person name="Lapidus A."/>
            <person name="Lindquist E.A."/>
            <person name="Lipzen A.M."/>
            <person name="Meier-Kolthoff J.P."/>
            <person name="Ohm R.A."/>
            <person name="Otillar R.P."/>
            <person name="Pangilinan J.L."/>
            <person name="Peng Y."/>
            <person name="Rokas A."/>
            <person name="Rosa C.A."/>
            <person name="Scheuner C."/>
            <person name="Sibirny A.A."/>
            <person name="Slot J.C."/>
            <person name="Stielow J.B."/>
            <person name="Sun H."/>
            <person name="Kurtzman C.P."/>
            <person name="Blackwell M."/>
            <person name="Grigoriev I.V."/>
            <person name="Jeffries T.W."/>
        </authorList>
    </citation>
    <scope>NUCLEOTIDE SEQUENCE [LARGE SCALE GENOMIC DNA]</scope>
    <source>
        <strain evidence="14">ATCC 58044 / CBS 1984 / NCYC 433 / NRRL Y-366-8</strain>
    </source>
</reference>
<evidence type="ECO:0000256" key="6">
    <source>
        <dbReference type="ARBA" id="ARBA00022840"/>
    </source>
</evidence>
<dbReference type="STRING" id="683960.A0A1E3P5W5"/>
<dbReference type="InterPro" id="IPR017441">
    <property type="entry name" value="Protein_kinase_ATP_BS"/>
</dbReference>
<feature type="coiled-coil region" evidence="11">
    <location>
        <begin position="289"/>
        <end position="345"/>
    </location>
</feature>
<evidence type="ECO:0000256" key="4">
    <source>
        <dbReference type="ARBA" id="ARBA00022741"/>
    </source>
</evidence>
<dbReference type="InterPro" id="IPR000719">
    <property type="entry name" value="Prot_kinase_dom"/>
</dbReference>
<dbReference type="PROSITE" id="PS00108">
    <property type="entry name" value="PROTEIN_KINASE_ST"/>
    <property type="match status" value="1"/>
</dbReference>
<dbReference type="PANTHER" id="PTHR44899:SF10">
    <property type="entry name" value="NIMA-RELATED KINASE 2"/>
    <property type="match status" value="1"/>
</dbReference>